<evidence type="ECO:0000256" key="1">
    <source>
        <dbReference type="RuleBase" id="RU366037"/>
    </source>
</evidence>
<dbReference type="PANTHER" id="PTHR15952:SF11">
    <property type="entry name" value="EXPORTIN-T"/>
    <property type="match status" value="1"/>
</dbReference>
<organism evidence="3 4">
    <name type="scientific">Notothenia coriiceps</name>
    <name type="common">black rockcod</name>
    <dbReference type="NCBI Taxonomy" id="8208"/>
    <lineage>
        <taxon>Eukaryota</taxon>
        <taxon>Metazoa</taxon>
        <taxon>Chordata</taxon>
        <taxon>Craniata</taxon>
        <taxon>Vertebrata</taxon>
        <taxon>Euteleostomi</taxon>
        <taxon>Actinopterygii</taxon>
        <taxon>Neopterygii</taxon>
        <taxon>Teleostei</taxon>
        <taxon>Neoteleostei</taxon>
        <taxon>Acanthomorphata</taxon>
        <taxon>Eupercaria</taxon>
        <taxon>Perciformes</taxon>
        <taxon>Notothenioidei</taxon>
        <taxon>Nototheniidae</taxon>
        <taxon>Notothenia</taxon>
    </lineage>
</organism>
<dbReference type="KEGG" id="ncc:104951858"/>
<dbReference type="GO" id="GO:0031267">
    <property type="term" value="F:small GTPase binding"/>
    <property type="evidence" value="ECO:0007669"/>
    <property type="project" value="InterPro"/>
</dbReference>
<dbReference type="InterPro" id="IPR040017">
    <property type="entry name" value="XPOT"/>
</dbReference>
<dbReference type="GO" id="GO:0005643">
    <property type="term" value="C:nuclear pore"/>
    <property type="evidence" value="ECO:0007669"/>
    <property type="project" value="TreeGrafter"/>
</dbReference>
<accession>A0A6I9NGS6</accession>
<dbReference type="AlphaFoldDB" id="A0A6I9NGS6"/>
<keyword evidence="1" id="KW-0813">Transport</keyword>
<dbReference type="GeneID" id="104951858"/>
<dbReference type="InterPro" id="IPR011989">
    <property type="entry name" value="ARM-like"/>
</dbReference>
<evidence type="ECO:0000313" key="4">
    <source>
        <dbReference type="RefSeq" id="XP_010776894.1"/>
    </source>
</evidence>
<keyword evidence="3" id="KW-1185">Reference proteome</keyword>
<dbReference type="PANTHER" id="PTHR15952">
    <property type="entry name" value="EXPORTIN-T/LOS1"/>
    <property type="match status" value="1"/>
</dbReference>
<keyword evidence="1" id="KW-0694">RNA-binding</keyword>
<evidence type="ECO:0000259" key="2">
    <source>
        <dbReference type="Pfam" id="PF19282"/>
    </source>
</evidence>
<dbReference type="Proteomes" id="UP000504611">
    <property type="component" value="Unplaced"/>
</dbReference>
<dbReference type="GO" id="GO:0016363">
    <property type="term" value="C:nuclear matrix"/>
    <property type="evidence" value="ECO:0007669"/>
    <property type="project" value="TreeGrafter"/>
</dbReference>
<comment type="similarity">
    <text evidence="1">Belongs to the exportin family.</text>
</comment>
<dbReference type="Pfam" id="PF19282">
    <property type="entry name" value="Exportin-T"/>
    <property type="match status" value="1"/>
</dbReference>
<keyword evidence="1" id="KW-0963">Cytoplasm</keyword>
<keyword evidence="1" id="KW-0820">tRNA-binding</keyword>
<feature type="domain" description="Exportin-T C-terminal" evidence="2">
    <location>
        <begin position="37"/>
        <end position="113"/>
    </location>
</feature>
<dbReference type="RefSeq" id="XP_010776894.1">
    <property type="nucleotide sequence ID" value="XM_010778592.1"/>
</dbReference>
<dbReference type="OrthoDB" id="8845726at2759"/>
<sequence>EEDVDFLAKFSRLVNGMGQSLVLSWSKLSKNGNVKEAAEALQALESKVPLLLRLLIHEDDDISANIVGFCYEYLHVLKQLPQLTDQQKANLEAVLLAVMKKLTYDDEYNFENEVRRIWSTSG</sequence>
<gene>
    <name evidence="4" type="primary">LOC104951858</name>
</gene>
<dbReference type="GO" id="GO:0000049">
    <property type="term" value="F:tRNA binding"/>
    <property type="evidence" value="ECO:0007669"/>
    <property type="project" value="UniProtKB-UniRule"/>
</dbReference>
<dbReference type="Gene3D" id="1.25.10.10">
    <property type="entry name" value="Leucine-rich Repeat Variant"/>
    <property type="match status" value="1"/>
</dbReference>
<dbReference type="InterPro" id="IPR045546">
    <property type="entry name" value="Exportin-T_C"/>
</dbReference>
<comment type="function">
    <text evidence="1">tRNA nucleus export receptor which facilitates tRNA translocation across the nuclear pore complex.</text>
</comment>
<protein>
    <recommendedName>
        <fullName evidence="1">Exportin-T</fullName>
    </recommendedName>
    <alternativeName>
        <fullName evidence="1">Exportin(tRNA)</fullName>
    </alternativeName>
    <alternativeName>
        <fullName evidence="1">tRNA exportin</fullName>
    </alternativeName>
</protein>
<dbReference type="GO" id="GO:0005737">
    <property type="term" value="C:cytoplasm"/>
    <property type="evidence" value="ECO:0007669"/>
    <property type="project" value="UniProtKB-SubCell"/>
</dbReference>
<evidence type="ECO:0000313" key="3">
    <source>
        <dbReference type="Proteomes" id="UP000504611"/>
    </source>
</evidence>
<name>A0A6I9NGS6_9TELE</name>
<feature type="non-terminal residue" evidence="4">
    <location>
        <position position="122"/>
    </location>
</feature>
<reference evidence="4" key="1">
    <citation type="submission" date="2025-08" db="UniProtKB">
        <authorList>
            <consortium name="RefSeq"/>
        </authorList>
    </citation>
    <scope>IDENTIFICATION</scope>
    <source>
        <tissue evidence="4">Muscle</tissue>
    </source>
</reference>
<feature type="non-terminal residue" evidence="4">
    <location>
        <position position="1"/>
    </location>
</feature>
<comment type="subcellular location">
    <subcellularLocation>
        <location evidence="1">Nucleus</location>
    </subcellularLocation>
    <subcellularLocation>
        <location evidence="1">Cytoplasm</location>
    </subcellularLocation>
    <text evidence="1">Shuttles between the nucleus and the cytoplasm.</text>
</comment>
<proteinExistence type="inferred from homology"/>
<keyword evidence="1" id="KW-0539">Nucleus</keyword>
<dbReference type="GO" id="GO:0071528">
    <property type="term" value="P:tRNA re-export from nucleus"/>
    <property type="evidence" value="ECO:0007669"/>
    <property type="project" value="UniProtKB-UniRule"/>
</dbReference>